<protein>
    <submittedName>
        <fullName evidence="14">Gamma-aminobutyric acid type B receptor subunit 1-like</fullName>
    </submittedName>
</protein>
<feature type="transmembrane region" description="Helical" evidence="11">
    <location>
        <begin position="281"/>
        <end position="301"/>
    </location>
</feature>
<feature type="compositionally biased region" description="Pro residues" evidence="10">
    <location>
        <begin position="729"/>
        <end position="738"/>
    </location>
</feature>
<dbReference type="InterPro" id="IPR028082">
    <property type="entry name" value="Peripla_BP_I"/>
</dbReference>
<evidence type="ECO:0000256" key="4">
    <source>
        <dbReference type="ARBA" id="ARBA00023040"/>
    </source>
</evidence>
<dbReference type="GeneID" id="106805306"/>
<feature type="transmembrane region" description="Helical" evidence="11">
    <location>
        <begin position="240"/>
        <end position="261"/>
    </location>
</feature>
<dbReference type="InterPro" id="IPR001828">
    <property type="entry name" value="ANF_lig-bd_rcpt"/>
</dbReference>
<evidence type="ECO:0000256" key="9">
    <source>
        <dbReference type="SAM" id="Coils"/>
    </source>
</evidence>
<evidence type="ECO:0000256" key="6">
    <source>
        <dbReference type="ARBA" id="ARBA00023170"/>
    </source>
</evidence>
<evidence type="ECO:0000256" key="10">
    <source>
        <dbReference type="SAM" id="MobiDB-lite"/>
    </source>
</evidence>
<dbReference type="Proteomes" id="UP000695022">
    <property type="component" value="Unplaced"/>
</dbReference>
<dbReference type="Pfam" id="PF01094">
    <property type="entry name" value="ANF_receptor"/>
    <property type="match status" value="1"/>
</dbReference>
<dbReference type="RefSeq" id="XP_014662333.1">
    <property type="nucleotide sequence ID" value="XM_014806847.1"/>
</dbReference>
<feature type="domain" description="G-protein coupled receptors family 3 profile" evidence="12">
    <location>
        <begin position="274"/>
        <end position="520"/>
    </location>
</feature>
<dbReference type="SUPFAM" id="SSF53822">
    <property type="entry name" value="Periplasmic binding protein-like I"/>
    <property type="match status" value="1"/>
</dbReference>
<evidence type="ECO:0000256" key="8">
    <source>
        <dbReference type="ARBA" id="ARBA00023224"/>
    </source>
</evidence>
<dbReference type="Pfam" id="PF00003">
    <property type="entry name" value="7tm_3"/>
    <property type="match status" value="1"/>
</dbReference>
<dbReference type="InterPro" id="IPR017978">
    <property type="entry name" value="GPCR_3_C"/>
</dbReference>
<evidence type="ECO:0000256" key="1">
    <source>
        <dbReference type="ARBA" id="ARBA00004141"/>
    </source>
</evidence>
<organism evidence="13 14">
    <name type="scientific">Priapulus caudatus</name>
    <name type="common">Priapulid worm</name>
    <dbReference type="NCBI Taxonomy" id="37621"/>
    <lineage>
        <taxon>Eukaryota</taxon>
        <taxon>Metazoa</taxon>
        <taxon>Ecdysozoa</taxon>
        <taxon>Scalidophora</taxon>
        <taxon>Priapulida</taxon>
        <taxon>Priapulimorpha</taxon>
        <taxon>Priapulimorphida</taxon>
        <taxon>Priapulidae</taxon>
        <taxon>Priapulus</taxon>
    </lineage>
</organism>
<keyword evidence="7" id="KW-0325">Glycoprotein</keyword>
<evidence type="ECO:0000256" key="5">
    <source>
        <dbReference type="ARBA" id="ARBA00023136"/>
    </source>
</evidence>
<proteinExistence type="predicted"/>
<evidence type="ECO:0000256" key="2">
    <source>
        <dbReference type="ARBA" id="ARBA00022692"/>
    </source>
</evidence>
<feature type="coiled-coil region" evidence="9">
    <location>
        <begin position="523"/>
        <end position="564"/>
    </location>
</feature>
<dbReference type="PRINTS" id="PR01177">
    <property type="entry name" value="GABAB1RECPTR"/>
</dbReference>
<feature type="transmembrane region" description="Helical" evidence="11">
    <location>
        <begin position="354"/>
        <end position="372"/>
    </location>
</feature>
<keyword evidence="13" id="KW-1185">Reference proteome</keyword>
<dbReference type="Gene3D" id="3.40.50.2300">
    <property type="match status" value="3"/>
</dbReference>
<sequence length="746" mass="82684">MDQPDRQDARIIVGLFYDETATRVFCEVYRNDLYGKKYVWFILGWYENDWYTKTVEDLEHRLKEAHMEIGTRQSFVSDPTDAVKNLKISNECVAKLKTLLRVRIENPRMKLGLMHLVTISKVISQVPFTAQYKLAQQQGSLRNCSPSNKTEKRLQKRNDSLKNFTYQRRDIMREIYAAMNSTSFIGVSGNVTFSQAGDRIALTQLEQMINGTYVGTIAIHEHSFNIYFRKRRYIRMSAPNLNNISMVGICICLFSIVLLGLDNRLLYQHQNGFTFVCKMRAWLLTIGFTLAYGAMFAKVWTVHRLATKAKKDAKKAIGKLIQSCHRRLLHISPELETSALNNEFSYEDLGGWRLYVVIVVLLAIDVIMLGAWELKDPLGRVMAQFPKEDVMTDEDKSLLPMLEHCKSRNHEIWLGVMYAYKGLVLIFGIFLAYETRSLKIKQMNDSRFVGMSIYNVVVLCLITSPVTMIIDDQQNASFTFVSLAIIFCSFLTMALIFIPKFMTLWRYPREGSESTALTDNFPSKEEEERLQKLTAENEEIKKQIAEKEEKIRSLNAALQERSRLRAAITAKQAGAAITGAAVALAAPSHAGTGTPPSEPASQETIAEQDEYTFTIDCDPAICPMATPESSFIVDPNSDSGIHSASNAKSSKGSAAAIPNALPQRHQAAGAAPNAFQYTIAVDVACGAPAAGGAPACSFAASSDSGVHGCSTGKNRSGSAGGGEQGKEVPPSPPLPPPLAAGDALPT</sequence>
<dbReference type="PROSITE" id="PS50259">
    <property type="entry name" value="G_PROTEIN_RECEP_F3_4"/>
    <property type="match status" value="1"/>
</dbReference>
<feature type="transmembrane region" description="Helical" evidence="11">
    <location>
        <begin position="476"/>
        <end position="498"/>
    </location>
</feature>
<comment type="subcellular location">
    <subcellularLocation>
        <location evidence="1">Membrane</location>
        <topology evidence="1">Multi-pass membrane protein</topology>
    </subcellularLocation>
</comment>
<evidence type="ECO:0000313" key="14">
    <source>
        <dbReference type="RefSeq" id="XP_014662333.1"/>
    </source>
</evidence>
<keyword evidence="9" id="KW-0175">Coiled coil</keyword>
<keyword evidence="5 11" id="KW-0472">Membrane</keyword>
<name>A0ABM1DQW2_PRICU</name>
<dbReference type="InterPro" id="IPR002455">
    <property type="entry name" value="GPCR3_GABA-B"/>
</dbReference>
<feature type="region of interest" description="Disordered" evidence="10">
    <location>
        <begin position="703"/>
        <end position="746"/>
    </location>
</feature>
<dbReference type="PANTHER" id="PTHR10519">
    <property type="entry name" value="GABA-B RECEPTOR"/>
    <property type="match status" value="1"/>
</dbReference>
<keyword evidence="2 11" id="KW-0812">Transmembrane</keyword>
<evidence type="ECO:0000256" key="7">
    <source>
        <dbReference type="ARBA" id="ARBA00023180"/>
    </source>
</evidence>
<evidence type="ECO:0000313" key="13">
    <source>
        <dbReference type="Proteomes" id="UP000695022"/>
    </source>
</evidence>
<evidence type="ECO:0000256" key="3">
    <source>
        <dbReference type="ARBA" id="ARBA00022989"/>
    </source>
</evidence>
<reference evidence="14" key="1">
    <citation type="submission" date="2025-08" db="UniProtKB">
        <authorList>
            <consortium name="RefSeq"/>
        </authorList>
    </citation>
    <scope>IDENTIFICATION</scope>
</reference>
<evidence type="ECO:0000256" key="11">
    <source>
        <dbReference type="SAM" id="Phobius"/>
    </source>
</evidence>
<keyword evidence="3 11" id="KW-1133">Transmembrane helix</keyword>
<feature type="transmembrane region" description="Helical" evidence="11">
    <location>
        <begin position="412"/>
        <end position="433"/>
    </location>
</feature>
<dbReference type="PRINTS" id="PR01176">
    <property type="entry name" value="GABABRECEPTR"/>
</dbReference>
<keyword evidence="8" id="KW-0807">Transducer</keyword>
<feature type="transmembrane region" description="Helical" evidence="11">
    <location>
        <begin position="453"/>
        <end position="470"/>
    </location>
</feature>
<evidence type="ECO:0000259" key="12">
    <source>
        <dbReference type="PROSITE" id="PS50259"/>
    </source>
</evidence>
<gene>
    <name evidence="14" type="primary">LOC106805306</name>
</gene>
<keyword evidence="6" id="KW-0675">Receptor</keyword>
<keyword evidence="4" id="KW-0297">G-protein coupled receptor</keyword>
<dbReference type="PANTHER" id="PTHR10519:SF77">
    <property type="entry name" value="GAMMA-AMINOBUTYRIC ACID TYPE B RECEPTOR SUBUNIT 1"/>
    <property type="match status" value="1"/>
</dbReference>
<accession>A0ABM1DQW2</accession>